<organism evidence="2 3">
    <name type="scientific">Mikumi yellow baboon virus 1</name>
    <dbReference type="NCBI Taxonomy" id="1546177"/>
    <lineage>
        <taxon>Viruses</taxon>
        <taxon>Riboviria</taxon>
        <taxon>Orthornavirae</taxon>
        <taxon>Pisuviricota</taxon>
        <taxon>Pisoniviricetes</taxon>
        <taxon>Nidovirales</taxon>
        <taxon>Arnidovirineae</taxon>
        <taxon>Arteriviridae</taxon>
        <taxon>Simarterivirinae</taxon>
        <taxon>Thetaarterivirus</taxon>
        <taxon>Mitartevirus</taxon>
        <taxon>Thetaarterivirus mikelba</taxon>
        <taxon>Thetaarterivirus mikelba 1</taxon>
    </lineage>
</organism>
<proteinExistence type="predicted"/>
<keyword evidence="1" id="KW-0472">Membrane</keyword>
<protein>
    <submittedName>
        <fullName evidence="2">M protein</fullName>
    </submittedName>
</protein>
<dbReference type="Proteomes" id="UP000123877">
    <property type="component" value="Genome"/>
</dbReference>
<reference evidence="2 3" key="1">
    <citation type="journal article" date="2014" name="J. Virol.">
        <title>Two Novel Simian Arteriviruses in Captive and Wild Baboons (Papio spp.).</title>
        <authorList>
            <person name="Bailey A.L."/>
            <person name="Lauck M."/>
            <person name="Sibley S.D."/>
            <person name="Pecotte J."/>
            <person name="Rice K."/>
            <person name="Weny G."/>
            <person name="Tumukunde A."/>
            <person name="Hyeroba D."/>
            <person name="Greene J."/>
            <person name="Correll M."/>
            <person name="Gleicher M."/>
            <person name="Friedrich T.C."/>
            <person name="Jahrling P.B."/>
            <person name="Kuhn J.H."/>
            <person name="Goldberg T.L."/>
            <person name="Rogers J."/>
            <person name="O'Connor D.H."/>
        </authorList>
    </citation>
    <scope>NUCLEOTIDE SEQUENCE [LARGE SCALE GENOMIC DNA]</scope>
    <source>
        <strain evidence="2">MYBV_M75</strain>
    </source>
</reference>
<dbReference type="InterPro" id="IPR001332">
    <property type="entry name" value="Arteri_GP5"/>
</dbReference>
<feature type="transmembrane region" description="Helical" evidence="1">
    <location>
        <begin position="12"/>
        <end position="29"/>
    </location>
</feature>
<dbReference type="Pfam" id="PF00951">
    <property type="entry name" value="Arteri_Gl"/>
    <property type="match status" value="1"/>
</dbReference>
<gene>
    <name evidence="2" type="primary">ORF6</name>
</gene>
<evidence type="ECO:0000256" key="1">
    <source>
        <dbReference type="SAM" id="Phobius"/>
    </source>
</evidence>
<feature type="transmembrane region" description="Helical" evidence="1">
    <location>
        <begin position="36"/>
        <end position="53"/>
    </location>
</feature>
<keyword evidence="1" id="KW-1133">Transmembrane helix</keyword>
<name>A0A089FYC5_9NIDO</name>
<dbReference type="EMBL" id="KM110940">
    <property type="protein sequence ID" value="AIP91256.1"/>
    <property type="molecule type" value="Genomic_RNA"/>
</dbReference>
<evidence type="ECO:0000313" key="3">
    <source>
        <dbReference type="Proteomes" id="UP000123877"/>
    </source>
</evidence>
<accession>A0A089FYC5</accession>
<evidence type="ECO:0000313" key="2">
    <source>
        <dbReference type="EMBL" id="AIP91256.1"/>
    </source>
</evidence>
<keyword evidence="1" id="KW-0812">Transmembrane</keyword>
<feature type="transmembrane region" description="Helical" evidence="1">
    <location>
        <begin position="59"/>
        <end position="80"/>
    </location>
</feature>
<sequence>MVSAICADPGYTTLAFTAAPVFIACLRLFTPNIRGLACLIIVSTLAYAATKFAEHSLATVVTIAFSLLYCSFKFVQWLIIRIRMCRLGRQYIISPASHVETSFGRYSLPSTGSSAVVTRRSGMTLVNNQLIPDVKKLVLAGKIATKKGLINLRKYGWQKTK</sequence>
<dbReference type="GO" id="GO:0019031">
    <property type="term" value="C:viral envelope"/>
    <property type="evidence" value="ECO:0007669"/>
    <property type="project" value="InterPro"/>
</dbReference>